<dbReference type="PANTHER" id="PTHR46011:SF6">
    <property type="entry name" value="HIGH ZINC ACTIVATED NUCLEAR RECEPTOR PROTEIN"/>
    <property type="match status" value="1"/>
</dbReference>
<keyword evidence="6" id="KW-1185">Reference proteome</keyword>
<keyword evidence="2" id="KW-0804">Transcription</keyword>
<keyword evidence="1" id="KW-0805">Transcription regulation</keyword>
<reference evidence="6" key="1">
    <citation type="submission" date="2022-10" db="EMBL/GenBank/DDBJ databases">
        <title>Genome assembly of Pristionchus species.</title>
        <authorList>
            <person name="Yoshida K."/>
            <person name="Sommer R.J."/>
        </authorList>
    </citation>
    <scope>NUCLEOTIDE SEQUENCE [LARGE SCALE GENOMIC DNA]</scope>
    <source>
        <strain evidence="6">RS5460</strain>
    </source>
</reference>
<dbReference type="PANTHER" id="PTHR46011">
    <property type="entry name" value="NUCLEAR HORMONE RECEPTOR FAMILY MEMBER NHR-86-RELATED"/>
    <property type="match status" value="1"/>
</dbReference>
<dbReference type="GO" id="GO:0003700">
    <property type="term" value="F:DNA-binding transcription factor activity"/>
    <property type="evidence" value="ECO:0007669"/>
    <property type="project" value="TreeGrafter"/>
</dbReference>
<dbReference type="InterPro" id="IPR000536">
    <property type="entry name" value="Nucl_hrmn_rcpt_lig-bd"/>
</dbReference>
<sequence length="122" mass="14112">STVVPNIRIFAAALYDFVNVTFPEFAELNANNRSLCISNCYLEVSLIESTYRAARHFPNDLDTYFSSYTTIGSETLMDTFFNDCPYEINVEDAKNAARMNIRRTKCMNREPFHRVNPDDVEF</sequence>
<evidence type="ECO:0000256" key="1">
    <source>
        <dbReference type="ARBA" id="ARBA00023015"/>
    </source>
</evidence>
<feature type="domain" description="NR LBD" evidence="4">
    <location>
        <begin position="21"/>
        <end position="122"/>
    </location>
</feature>
<dbReference type="AlphaFoldDB" id="A0AAN4ZBB3"/>
<gene>
    <name evidence="5" type="ORF">PMAYCL1PPCAC_04765</name>
</gene>
<keyword evidence="3" id="KW-0675">Receptor</keyword>
<proteinExistence type="predicted"/>
<evidence type="ECO:0000256" key="3">
    <source>
        <dbReference type="ARBA" id="ARBA00023170"/>
    </source>
</evidence>
<accession>A0AAN4ZBB3</accession>
<evidence type="ECO:0000313" key="6">
    <source>
        <dbReference type="Proteomes" id="UP001328107"/>
    </source>
</evidence>
<dbReference type="SUPFAM" id="SSF48508">
    <property type="entry name" value="Nuclear receptor ligand-binding domain"/>
    <property type="match status" value="1"/>
</dbReference>
<comment type="caution">
    <text evidence="5">The sequence shown here is derived from an EMBL/GenBank/DDBJ whole genome shotgun (WGS) entry which is preliminary data.</text>
</comment>
<organism evidence="5 6">
    <name type="scientific">Pristionchus mayeri</name>
    <dbReference type="NCBI Taxonomy" id="1317129"/>
    <lineage>
        <taxon>Eukaryota</taxon>
        <taxon>Metazoa</taxon>
        <taxon>Ecdysozoa</taxon>
        <taxon>Nematoda</taxon>
        <taxon>Chromadorea</taxon>
        <taxon>Rhabditida</taxon>
        <taxon>Rhabditina</taxon>
        <taxon>Diplogasteromorpha</taxon>
        <taxon>Diplogasteroidea</taxon>
        <taxon>Neodiplogasteridae</taxon>
        <taxon>Pristionchus</taxon>
    </lineage>
</organism>
<name>A0AAN4ZBB3_9BILA</name>
<dbReference type="Pfam" id="PF00104">
    <property type="entry name" value="Hormone_recep"/>
    <property type="match status" value="1"/>
</dbReference>
<protein>
    <recommendedName>
        <fullName evidence="4">NR LBD domain-containing protein</fullName>
    </recommendedName>
</protein>
<evidence type="ECO:0000313" key="5">
    <source>
        <dbReference type="EMBL" id="GMR34570.1"/>
    </source>
</evidence>
<dbReference type="Proteomes" id="UP001328107">
    <property type="component" value="Unassembled WGS sequence"/>
</dbReference>
<dbReference type="EMBL" id="BTRK01000002">
    <property type="protein sequence ID" value="GMR34570.1"/>
    <property type="molecule type" value="Genomic_DNA"/>
</dbReference>
<evidence type="ECO:0000259" key="4">
    <source>
        <dbReference type="Pfam" id="PF00104"/>
    </source>
</evidence>
<evidence type="ECO:0000256" key="2">
    <source>
        <dbReference type="ARBA" id="ARBA00023163"/>
    </source>
</evidence>
<feature type="non-terminal residue" evidence="5">
    <location>
        <position position="1"/>
    </location>
</feature>
<dbReference type="GO" id="GO:0005634">
    <property type="term" value="C:nucleus"/>
    <property type="evidence" value="ECO:0007669"/>
    <property type="project" value="TreeGrafter"/>
</dbReference>
<dbReference type="InterPro" id="IPR035500">
    <property type="entry name" value="NHR-like_dom_sf"/>
</dbReference>